<evidence type="ECO:0000256" key="17">
    <source>
        <dbReference type="PROSITE-ProRule" id="PRU10141"/>
    </source>
</evidence>
<evidence type="ECO:0000256" key="6">
    <source>
        <dbReference type="ARBA" id="ARBA00022777"/>
    </source>
</evidence>
<proteinExistence type="predicted"/>
<dbReference type="SUPFAM" id="SSF56112">
    <property type="entry name" value="Protein kinase-like (PK-like)"/>
    <property type="match status" value="1"/>
</dbReference>
<evidence type="ECO:0000313" key="19">
    <source>
        <dbReference type="RefSeq" id="XP_033766197.1"/>
    </source>
</evidence>
<dbReference type="GO" id="GO:0005524">
    <property type="term" value="F:ATP binding"/>
    <property type="evidence" value="ECO:0007669"/>
    <property type="project" value="UniProtKB-UniRule"/>
</dbReference>
<feature type="cross-link" description="Glycyl lysine isopeptide (Lys-Gly) (interchain with G-Cter in SUMO2)" evidence="16">
    <location>
        <position position="191"/>
    </location>
</feature>
<dbReference type="EC" id="2.7.11.1" evidence="1"/>
<dbReference type="VEuPathDB" id="FungiDB:SPAR_G00750"/>
<feature type="binding site" evidence="15">
    <location>
        <position position="60"/>
    </location>
    <ligand>
        <name>ATP</name>
        <dbReference type="ChEBI" id="CHEBI:30616"/>
    </ligand>
</feature>
<dbReference type="GO" id="GO:1900180">
    <property type="term" value="P:regulation of protein localization to nucleus"/>
    <property type="evidence" value="ECO:0007669"/>
    <property type="project" value="UniProtKB-ARBA"/>
</dbReference>
<evidence type="ECO:0000256" key="11">
    <source>
        <dbReference type="ARBA" id="ARBA00059728"/>
    </source>
</evidence>
<keyword evidence="8" id="KW-0346">Stress response</keyword>
<reference evidence="19" key="4">
    <citation type="submission" date="2025-08" db="UniProtKB">
        <authorList>
            <consortium name="RefSeq"/>
        </authorList>
    </citation>
    <scope>IDENTIFICATION</scope>
    <source>
        <strain evidence="19">CBS432</strain>
    </source>
</reference>
<dbReference type="PANTHER" id="PTHR24350">
    <property type="entry name" value="SERINE/THREONINE-PROTEIN KINASE IAL-RELATED"/>
    <property type="match status" value="1"/>
</dbReference>
<dbReference type="GO" id="GO:0004674">
    <property type="term" value="F:protein serine/threonine kinase activity"/>
    <property type="evidence" value="ECO:0007669"/>
    <property type="project" value="UniProtKB-KW"/>
</dbReference>
<keyword evidence="6 19" id="KW-0418">Kinase</keyword>
<dbReference type="InterPro" id="IPR000719">
    <property type="entry name" value="Prot_kinase_dom"/>
</dbReference>
<dbReference type="KEGG" id="spao:SPAR_G00750"/>
<dbReference type="RefSeq" id="XP_033766197.1">
    <property type="nucleotide sequence ID" value="XM_033910306.1"/>
</dbReference>
<organism evidence="19">
    <name type="scientific">Saccharomyces paradoxus</name>
    <name type="common">Yeast</name>
    <name type="synonym">Saccharomyces douglasii</name>
    <dbReference type="NCBI Taxonomy" id="27291"/>
    <lineage>
        <taxon>Eukaryota</taxon>
        <taxon>Fungi</taxon>
        <taxon>Dikarya</taxon>
        <taxon>Ascomycota</taxon>
        <taxon>Saccharomycotina</taxon>
        <taxon>Saccharomycetes</taxon>
        <taxon>Saccharomycetales</taxon>
        <taxon>Saccharomycetaceae</taxon>
        <taxon>Saccharomyces</taxon>
    </lineage>
</organism>
<evidence type="ECO:0000256" key="5">
    <source>
        <dbReference type="ARBA" id="ARBA00022741"/>
    </source>
</evidence>
<evidence type="ECO:0000256" key="13">
    <source>
        <dbReference type="ARBA" id="ARBA00081518"/>
    </source>
</evidence>
<keyword evidence="2 19" id="KW-0723">Serine/threonine-protein kinase</keyword>
<evidence type="ECO:0000256" key="4">
    <source>
        <dbReference type="ARBA" id="ARBA00022679"/>
    </source>
</evidence>
<reference evidence="19" key="3">
    <citation type="submission" date="2025-07" db="EMBL/GenBank/DDBJ databases">
        <authorList>
            <consortium name="NCBI Genome Project"/>
        </authorList>
    </citation>
    <scope>NUCLEOTIDE SEQUENCE</scope>
    <source>
        <strain evidence="19">CBS432</strain>
    </source>
</reference>
<reference evidence="19" key="1">
    <citation type="journal article" date="2017" name="Nat. Genet.">
        <title>Contrasting evolutionary genome dynamics between domesticated and wild yeasts.</title>
        <authorList>
            <person name="Yue J.X."/>
            <person name="Li J."/>
            <person name="Aigrain L."/>
            <person name="Hallin J."/>
            <person name="Persson K."/>
            <person name="Oliver K."/>
            <person name="Bergstrom A."/>
            <person name="Coupland P."/>
            <person name="Warringer J."/>
            <person name="Lagomarsino M.C."/>
            <person name="Fischer G."/>
            <person name="Durbin R."/>
            <person name="Liti G."/>
        </authorList>
    </citation>
    <scope>NUCLEOTIDE SEQUENCE</scope>
    <source>
        <strain evidence="19">CBS432</strain>
    </source>
</reference>
<evidence type="ECO:0000256" key="3">
    <source>
        <dbReference type="ARBA" id="ARBA00022553"/>
    </source>
</evidence>
<dbReference type="Gene3D" id="1.10.510.10">
    <property type="entry name" value="Transferase(Phosphotransferase) domain 1"/>
    <property type="match status" value="1"/>
</dbReference>
<feature type="domain" description="Protein kinase" evidence="18">
    <location>
        <begin position="50"/>
        <end position="344"/>
    </location>
</feature>
<dbReference type="PROSITE" id="PS50011">
    <property type="entry name" value="PROTEIN_KINASE_DOM"/>
    <property type="match status" value="1"/>
</dbReference>
<dbReference type="GO" id="GO:0042149">
    <property type="term" value="P:cellular response to glucose starvation"/>
    <property type="evidence" value="ECO:0007669"/>
    <property type="project" value="UniProtKB-ARBA"/>
</dbReference>
<comment type="catalytic activity">
    <reaction evidence="10">
        <text>L-seryl-[protein] + ATP = O-phospho-L-seryl-[protein] + ADP + H(+)</text>
        <dbReference type="Rhea" id="RHEA:17989"/>
        <dbReference type="Rhea" id="RHEA-COMP:9863"/>
        <dbReference type="Rhea" id="RHEA-COMP:11604"/>
        <dbReference type="ChEBI" id="CHEBI:15378"/>
        <dbReference type="ChEBI" id="CHEBI:29999"/>
        <dbReference type="ChEBI" id="CHEBI:30616"/>
        <dbReference type="ChEBI" id="CHEBI:83421"/>
        <dbReference type="ChEBI" id="CHEBI:456216"/>
        <dbReference type="EC" id="2.7.11.1"/>
    </reaction>
</comment>
<keyword evidence="3" id="KW-0597">Phosphoprotein</keyword>
<dbReference type="FunFam" id="3.30.200.20:FF:000042">
    <property type="entry name" value="Aurora kinase A"/>
    <property type="match status" value="1"/>
</dbReference>
<keyword evidence="4" id="KW-0808">Transferase</keyword>
<keyword evidence="5 15" id="KW-0547">Nucleotide-binding</keyword>
<evidence type="ECO:0000256" key="2">
    <source>
        <dbReference type="ARBA" id="ARBA00022527"/>
    </source>
</evidence>
<name>A0A8B8UQZ3_SACPA</name>
<dbReference type="SMART" id="SM00220">
    <property type="entry name" value="S_TKc"/>
    <property type="match status" value="1"/>
</dbReference>
<comment type="function">
    <text evidence="11">One of the three SNF1 protein kinases (with SAK1 and ELM1) which are required for growth on nonfermentable carbon sources and nonpreferred sugars and for response to environmental stress. Activates SNF1 by phosphorylation of its activation-loop 'Thr-210'. Required for the regulation by SNF1 of the transcription of a large set of genes, the modification the activity of metabolic enzymes, and the control of various nutrient-responsive cellular developmental processes. Also phosphorylates GAL83, MIG1 and SIP2.</text>
</comment>
<evidence type="ECO:0000256" key="12">
    <source>
        <dbReference type="ARBA" id="ARBA00068326"/>
    </source>
</evidence>
<dbReference type="InterPro" id="IPR030616">
    <property type="entry name" value="Aur-like"/>
</dbReference>
<dbReference type="CDD" id="cd14008">
    <property type="entry name" value="STKc_LKB1_CaMKK"/>
    <property type="match status" value="1"/>
</dbReference>
<dbReference type="OrthoDB" id="68483at2759"/>
<dbReference type="InterPro" id="IPR011009">
    <property type="entry name" value="Kinase-like_dom_sf"/>
</dbReference>
<evidence type="ECO:0000256" key="8">
    <source>
        <dbReference type="ARBA" id="ARBA00023016"/>
    </source>
</evidence>
<evidence type="ECO:0000256" key="16">
    <source>
        <dbReference type="PIRSR" id="PIRSR630616-3"/>
    </source>
</evidence>
<evidence type="ECO:0000256" key="7">
    <source>
        <dbReference type="ARBA" id="ARBA00022840"/>
    </source>
</evidence>
<evidence type="ECO:0000256" key="10">
    <source>
        <dbReference type="ARBA" id="ARBA00048679"/>
    </source>
</evidence>
<gene>
    <name evidence="19" type="primary">TOS3</name>
    <name evidence="19" type="ORF">SPAR_G00750</name>
</gene>
<dbReference type="GeneID" id="54630469"/>
<evidence type="ECO:0000256" key="14">
    <source>
        <dbReference type="PIRSR" id="PIRSR630616-1"/>
    </source>
</evidence>
<evidence type="ECO:0000256" key="1">
    <source>
        <dbReference type="ARBA" id="ARBA00012513"/>
    </source>
</evidence>
<feature type="binding site" evidence="15">
    <location>
        <position position="207"/>
    </location>
    <ligand>
        <name>ATP</name>
        <dbReference type="ChEBI" id="CHEBI:30616"/>
    </ligand>
</feature>
<comment type="catalytic activity">
    <reaction evidence="9">
        <text>L-threonyl-[protein] + ATP = O-phospho-L-threonyl-[protein] + ADP + H(+)</text>
        <dbReference type="Rhea" id="RHEA:46608"/>
        <dbReference type="Rhea" id="RHEA-COMP:11060"/>
        <dbReference type="Rhea" id="RHEA-COMP:11605"/>
        <dbReference type="ChEBI" id="CHEBI:15378"/>
        <dbReference type="ChEBI" id="CHEBI:30013"/>
        <dbReference type="ChEBI" id="CHEBI:30616"/>
        <dbReference type="ChEBI" id="CHEBI:61977"/>
        <dbReference type="ChEBI" id="CHEBI:456216"/>
        <dbReference type="EC" id="2.7.11.1"/>
    </reaction>
</comment>
<dbReference type="AlphaFoldDB" id="A0A8B8UQZ3"/>
<dbReference type="FunFam" id="1.10.510.10:FF:000829">
    <property type="entry name" value="Serine/threonine-protein kinase TOS3"/>
    <property type="match status" value="1"/>
</dbReference>
<feature type="active site" description="Proton acceptor" evidence="14">
    <location>
        <position position="189"/>
    </location>
</feature>
<protein>
    <recommendedName>
        <fullName evidence="12">Serine/threonine-protein kinase TOS3</fullName>
        <ecNumber evidence="1">2.7.11.1</ecNumber>
    </recommendedName>
    <alternativeName>
        <fullName evidence="13">Target of SBF protein 3</fullName>
    </alternativeName>
</protein>
<keyword evidence="7 15" id="KW-0067">ATP-binding</keyword>
<dbReference type="PROSITE" id="PS00107">
    <property type="entry name" value="PROTEIN_KINASE_ATP"/>
    <property type="match status" value="1"/>
</dbReference>
<dbReference type="GO" id="GO:0005737">
    <property type="term" value="C:cytoplasm"/>
    <property type="evidence" value="ECO:0007669"/>
    <property type="project" value="UniProtKB-ARBA"/>
</dbReference>
<dbReference type="InterPro" id="IPR017441">
    <property type="entry name" value="Protein_kinase_ATP_BS"/>
</dbReference>
<evidence type="ECO:0000256" key="15">
    <source>
        <dbReference type="PIRSR" id="PIRSR630616-2"/>
    </source>
</evidence>
<accession>A0A8B8UQZ3</accession>
<dbReference type="InterPro" id="IPR008271">
    <property type="entry name" value="Ser/Thr_kinase_AS"/>
</dbReference>
<dbReference type="PROSITE" id="PS00108">
    <property type="entry name" value="PROTEIN_KINASE_ST"/>
    <property type="match status" value="1"/>
</dbReference>
<evidence type="ECO:0000256" key="9">
    <source>
        <dbReference type="ARBA" id="ARBA00047899"/>
    </source>
</evidence>
<evidence type="ECO:0000259" key="18">
    <source>
        <dbReference type="PROSITE" id="PS50011"/>
    </source>
</evidence>
<sequence length="560" mass="62463">MVLLKEPVQPLPQSSLLYNNASNSSSRIKETKKVKLSYNPLTKRQILNNFEILATLGNGRYGKVKLARDLDTGGLVAIKILNKFEKRSGYSLQLKVESPRVNQEIEVMKRCHHENVVELYEILNDPESSKVYLVLEYCSRGPVKWCPENKMEIKAVGPSILTFQQSRKIVLDVISGLEYLHFRGVTHRDIKPSNLLISSNGTVKISDFGVATSTAAGSTNIQSSHEQLLQYKALGTPAFLAPELCSAERACFCPFAIDIWSLGVTLYCLLFGRLPFNANSGLELFDNIINKPLEFPSYDEMLNRGTSDITVEEYSDAKDLLNELLQKDPDKRIKLAEIKAHPFICHYGQNVATSLLTNLETFREFKVSPPSSCKRVELLSLPVNSSFASLDSVYMENFDYNNLRNSVDRNSTYFPPAYDANTLSPSAYHSVGSRESSYSSFSSFTSSTPFASQVSIQDAPSISDQQCLTDENGSSLRVNFCGLPQHTTMSPLGEYSFEGTRADLSPALTPIGNLPQRMKAHLVEGKSNSKDDLKIEADASLVFEASDAQRTRRRMSLYKL</sequence>
<reference evidence="19" key="2">
    <citation type="submission" date="2020-01" db="EMBL/GenBank/DDBJ databases">
        <title>Population-level Yeast Reference Genomes.</title>
        <authorList>
            <person name="Yue J.-X."/>
        </authorList>
    </citation>
    <scope>NUCLEOTIDE SEQUENCE</scope>
    <source>
        <strain evidence="19">CBS432</strain>
    </source>
</reference>
<feature type="binding site" evidence="15 17">
    <location>
        <position position="79"/>
    </location>
    <ligand>
        <name>ATP</name>
        <dbReference type="ChEBI" id="CHEBI:30616"/>
    </ligand>
</feature>
<dbReference type="Pfam" id="PF00069">
    <property type="entry name" value="Pkinase"/>
    <property type="match status" value="1"/>
</dbReference>